<dbReference type="EMBL" id="CP110432">
    <property type="protein sequence ID" value="WAQ90366.1"/>
    <property type="molecule type" value="Genomic_DNA"/>
</dbReference>
<dbReference type="Proteomes" id="UP001164743">
    <property type="component" value="Chromosome 12A"/>
</dbReference>
<evidence type="ECO:0000256" key="1">
    <source>
        <dbReference type="SAM" id="MobiDB-lite"/>
    </source>
</evidence>
<evidence type="ECO:0000313" key="2">
    <source>
        <dbReference type="EMBL" id="WAQ90366.1"/>
    </source>
</evidence>
<dbReference type="GeneID" id="77802850"/>
<keyword evidence="3" id="KW-1185">Reference proteome</keyword>
<protein>
    <submittedName>
        <fullName evidence="2">Uncharacterized protein</fullName>
    </submittedName>
</protein>
<name>A0ABY7CYH8_9BASI</name>
<evidence type="ECO:0000313" key="3">
    <source>
        <dbReference type="Proteomes" id="UP001164743"/>
    </source>
</evidence>
<gene>
    <name evidence="2" type="ORF">PtA15_12A355</name>
</gene>
<accession>A0ABY7CYH8</accession>
<feature type="region of interest" description="Disordered" evidence="1">
    <location>
        <begin position="1"/>
        <end position="26"/>
    </location>
</feature>
<proteinExistence type="predicted"/>
<organism evidence="2 3">
    <name type="scientific">Puccinia triticina</name>
    <dbReference type="NCBI Taxonomy" id="208348"/>
    <lineage>
        <taxon>Eukaryota</taxon>
        <taxon>Fungi</taxon>
        <taxon>Dikarya</taxon>
        <taxon>Basidiomycota</taxon>
        <taxon>Pucciniomycotina</taxon>
        <taxon>Pucciniomycetes</taxon>
        <taxon>Pucciniales</taxon>
        <taxon>Pucciniaceae</taxon>
        <taxon>Puccinia</taxon>
    </lineage>
</organism>
<sequence length="86" mass="8890">MQSQQYTNGGPAHRPGSNQGIALASKPISLSQHPSVNAAHQTRSSEAPRILASLPAATSIITSYASQILANQTLSKPAAVSLSLQI</sequence>
<dbReference type="RefSeq" id="XP_053025921.1">
    <property type="nucleotide sequence ID" value="XM_053161955.1"/>
</dbReference>
<reference evidence="2" key="1">
    <citation type="submission" date="2022-10" db="EMBL/GenBank/DDBJ databases">
        <title>Puccinia triticina Genome sequencing and assembly.</title>
        <authorList>
            <person name="Li C."/>
        </authorList>
    </citation>
    <scope>NUCLEOTIDE SEQUENCE</scope>
    <source>
        <strain evidence="2">Pt15</strain>
    </source>
</reference>